<name>A0A411HEY8_9GAMM</name>
<feature type="chain" id="PRO_5019054631" description="Efflux transporter periplasmic adaptor subunit" evidence="1">
    <location>
        <begin position="25"/>
        <end position="71"/>
    </location>
</feature>
<evidence type="ECO:0000256" key="1">
    <source>
        <dbReference type="SAM" id="SignalP"/>
    </source>
</evidence>
<sequence length="71" mass="7827">MNMKMQLVRGTLALVMFASLGAWAVTHRVVTPKPASVWLQKTVKVGHESVVKVIPMRIARTEIALVDTNAE</sequence>
<protein>
    <recommendedName>
        <fullName evidence="4">Efflux transporter periplasmic adaptor subunit</fullName>
    </recommendedName>
</protein>
<evidence type="ECO:0000313" key="2">
    <source>
        <dbReference type="EMBL" id="QBB69055.1"/>
    </source>
</evidence>
<accession>A0A411HEY8</accession>
<dbReference type="RefSeq" id="WP_129831310.1">
    <property type="nucleotide sequence ID" value="NZ_CP035704.1"/>
</dbReference>
<dbReference type="KEGG" id="xbc:ELE36_00910"/>
<dbReference type="EMBL" id="CP035704">
    <property type="protein sequence ID" value="QBB69055.1"/>
    <property type="molecule type" value="Genomic_DNA"/>
</dbReference>
<dbReference type="AlphaFoldDB" id="A0A411HEY8"/>
<keyword evidence="1" id="KW-0732">Signal</keyword>
<evidence type="ECO:0000313" key="3">
    <source>
        <dbReference type="Proteomes" id="UP000291562"/>
    </source>
</evidence>
<dbReference type="Proteomes" id="UP000291562">
    <property type="component" value="Chromosome"/>
</dbReference>
<keyword evidence="3" id="KW-1185">Reference proteome</keyword>
<reference evidence="2 3" key="1">
    <citation type="submission" date="2019-01" db="EMBL/GenBank/DDBJ databases">
        <title>Pseudolysobacter antarctica gen. nov., sp. nov., isolated from Fildes Peninsula, Antarctica.</title>
        <authorList>
            <person name="Wei Z."/>
            <person name="Peng F."/>
        </authorList>
    </citation>
    <scope>NUCLEOTIDE SEQUENCE [LARGE SCALE GENOMIC DNA]</scope>
    <source>
        <strain evidence="2 3">AQ6-296</strain>
    </source>
</reference>
<proteinExistence type="predicted"/>
<gene>
    <name evidence="2" type="ORF">ELE36_00910</name>
</gene>
<organism evidence="2 3">
    <name type="scientific">Pseudolysobacter antarcticus</name>
    <dbReference type="NCBI Taxonomy" id="2511995"/>
    <lineage>
        <taxon>Bacteria</taxon>
        <taxon>Pseudomonadati</taxon>
        <taxon>Pseudomonadota</taxon>
        <taxon>Gammaproteobacteria</taxon>
        <taxon>Lysobacterales</taxon>
        <taxon>Rhodanobacteraceae</taxon>
        <taxon>Pseudolysobacter</taxon>
    </lineage>
</organism>
<feature type="signal peptide" evidence="1">
    <location>
        <begin position="1"/>
        <end position="24"/>
    </location>
</feature>
<evidence type="ECO:0008006" key="4">
    <source>
        <dbReference type="Google" id="ProtNLM"/>
    </source>
</evidence>